<dbReference type="PANTHER" id="PTHR30193:SF1">
    <property type="entry name" value="ABC TRANSPORTER PERMEASE PROTEIN YESP-RELATED"/>
    <property type="match status" value="1"/>
</dbReference>
<dbReference type="InterPro" id="IPR035906">
    <property type="entry name" value="MetI-like_sf"/>
</dbReference>
<feature type="transmembrane region" description="Helical" evidence="7">
    <location>
        <begin position="109"/>
        <end position="130"/>
    </location>
</feature>
<dbReference type="HOGENOM" id="CLU_016047_0_2_12"/>
<feature type="transmembrane region" description="Helical" evidence="7">
    <location>
        <begin position="157"/>
        <end position="181"/>
    </location>
</feature>
<dbReference type="PANTHER" id="PTHR30193">
    <property type="entry name" value="ABC TRANSPORTER PERMEASE PROTEIN"/>
    <property type="match status" value="1"/>
</dbReference>
<evidence type="ECO:0000256" key="5">
    <source>
        <dbReference type="ARBA" id="ARBA00022989"/>
    </source>
</evidence>
<keyword evidence="4 7" id="KW-0812">Transmembrane</keyword>
<evidence type="ECO:0000256" key="4">
    <source>
        <dbReference type="ARBA" id="ARBA00022692"/>
    </source>
</evidence>
<feature type="domain" description="ABC transmembrane type-1" evidence="8">
    <location>
        <begin position="72"/>
        <end position="283"/>
    </location>
</feature>
<dbReference type="CDD" id="cd06261">
    <property type="entry name" value="TM_PBP2"/>
    <property type="match status" value="1"/>
</dbReference>
<evidence type="ECO:0000256" key="1">
    <source>
        <dbReference type="ARBA" id="ARBA00004651"/>
    </source>
</evidence>
<feature type="transmembrane region" description="Helical" evidence="7">
    <location>
        <begin position="262"/>
        <end position="284"/>
    </location>
</feature>
<dbReference type="SUPFAM" id="SSF161098">
    <property type="entry name" value="MetI-like"/>
    <property type="match status" value="1"/>
</dbReference>
<gene>
    <name evidence="9" type="ordered locus">SpiBuddy_0358</name>
</gene>
<keyword evidence="3" id="KW-1003">Cell membrane</keyword>
<dbReference type="KEGG" id="sbu:SpiBuddy_0358"/>
<keyword evidence="10" id="KW-1185">Reference proteome</keyword>
<comment type="subcellular location">
    <subcellularLocation>
        <location evidence="1 7">Cell membrane</location>
        <topology evidence="1 7">Multi-pass membrane protein</topology>
    </subcellularLocation>
</comment>
<sequence length="295" mass="33976">MKKSIKSRQTLNEGYLYVLPWVIGFLVFGAYPLLASLYYSFTNFSMFNSPRFVGLDNYLYMFTSDREFFPSLFVTFKYVLFSVPMKIVSALFFAMLLNRNLKFINVFTTVYYLPSILGASVSISILWRFMFSLSGLVNSLLGKVGIPAIPFLEHPRYALFTISLLVVWSFGSSMVIFLAGLKQIPKELYEACHIDGAGKMKEFFFITLPLITPALFFNLIMQLINSFQSFTSAFVITHGGPMRSTYLYMMKLYDEAFANFKMGYASALSWFLFVIILIATMLVFRKSDKFVYYLE</sequence>
<evidence type="ECO:0000256" key="2">
    <source>
        <dbReference type="ARBA" id="ARBA00022448"/>
    </source>
</evidence>
<dbReference type="eggNOG" id="COG1175">
    <property type="taxonomic scope" value="Bacteria"/>
</dbReference>
<evidence type="ECO:0000256" key="3">
    <source>
        <dbReference type="ARBA" id="ARBA00022475"/>
    </source>
</evidence>
<evidence type="ECO:0000313" key="9">
    <source>
        <dbReference type="EMBL" id="ADY12194.1"/>
    </source>
</evidence>
<comment type="similarity">
    <text evidence="7">Belongs to the binding-protein-dependent transport system permease family.</text>
</comment>
<keyword evidence="2 7" id="KW-0813">Transport</keyword>
<dbReference type="RefSeq" id="WP_013606047.1">
    <property type="nucleotide sequence ID" value="NC_015152.1"/>
</dbReference>
<dbReference type="PROSITE" id="PS50928">
    <property type="entry name" value="ABC_TM1"/>
    <property type="match status" value="1"/>
</dbReference>
<feature type="transmembrane region" description="Helical" evidence="7">
    <location>
        <begin position="21"/>
        <end position="41"/>
    </location>
</feature>
<dbReference type="STRING" id="158189.SpiBuddy_0358"/>
<dbReference type="Pfam" id="PF00528">
    <property type="entry name" value="BPD_transp_1"/>
    <property type="match status" value="1"/>
</dbReference>
<evidence type="ECO:0000313" key="10">
    <source>
        <dbReference type="Proteomes" id="UP000008466"/>
    </source>
</evidence>
<dbReference type="InterPro" id="IPR051393">
    <property type="entry name" value="ABC_transporter_permease"/>
</dbReference>
<accession>F0RXR7</accession>
<dbReference type="SUPFAM" id="SSF160964">
    <property type="entry name" value="MalF N-terminal region-like"/>
    <property type="match status" value="1"/>
</dbReference>
<feature type="transmembrane region" description="Helical" evidence="7">
    <location>
        <begin position="78"/>
        <end position="97"/>
    </location>
</feature>
<proteinExistence type="inferred from homology"/>
<dbReference type="EMBL" id="CP002541">
    <property type="protein sequence ID" value="ADY12194.1"/>
    <property type="molecule type" value="Genomic_DNA"/>
</dbReference>
<dbReference type="AlphaFoldDB" id="F0RXR7"/>
<dbReference type="Gene3D" id="1.10.3720.10">
    <property type="entry name" value="MetI-like"/>
    <property type="match status" value="1"/>
</dbReference>
<keyword evidence="5 7" id="KW-1133">Transmembrane helix</keyword>
<reference evidence="10" key="1">
    <citation type="submission" date="2011-02" db="EMBL/GenBank/DDBJ databases">
        <title>Complete sequence of Spirochaeta sp. Buddy.</title>
        <authorList>
            <person name="Lucas S."/>
            <person name="Copeland A."/>
            <person name="Lapidus A."/>
            <person name="Cheng J.-F."/>
            <person name="Goodwin L."/>
            <person name="Pitluck S."/>
            <person name="Zeytun A."/>
            <person name="Detter J.C."/>
            <person name="Han C."/>
            <person name="Tapia R."/>
            <person name="Land M."/>
            <person name="Hauser L."/>
            <person name="Kyrpides N."/>
            <person name="Ivanova N."/>
            <person name="Mikhailova N."/>
            <person name="Pagani I."/>
            <person name="Ritalahti K.M."/>
            <person name="Loeffler F.E."/>
            <person name="Woyke T."/>
        </authorList>
    </citation>
    <scope>NUCLEOTIDE SEQUENCE [LARGE SCALE GENOMIC DNA]</scope>
    <source>
        <strain evidence="10">ATCC BAA-1886 / DSM 22777 / Buddy</strain>
    </source>
</reference>
<evidence type="ECO:0000256" key="6">
    <source>
        <dbReference type="ARBA" id="ARBA00023136"/>
    </source>
</evidence>
<dbReference type="Proteomes" id="UP000008466">
    <property type="component" value="Chromosome"/>
</dbReference>
<name>F0RXR7_SPHGB</name>
<protein>
    <submittedName>
        <fullName evidence="9">ABC-type transporter, integral membrane subunit</fullName>
    </submittedName>
</protein>
<evidence type="ECO:0000259" key="8">
    <source>
        <dbReference type="PROSITE" id="PS50928"/>
    </source>
</evidence>
<feature type="transmembrane region" description="Helical" evidence="7">
    <location>
        <begin position="202"/>
        <end position="224"/>
    </location>
</feature>
<dbReference type="InterPro" id="IPR000515">
    <property type="entry name" value="MetI-like"/>
</dbReference>
<keyword evidence="6 7" id="KW-0472">Membrane</keyword>
<evidence type="ECO:0000256" key="7">
    <source>
        <dbReference type="RuleBase" id="RU363032"/>
    </source>
</evidence>
<dbReference type="OrthoDB" id="9787541at2"/>
<dbReference type="GO" id="GO:0055085">
    <property type="term" value="P:transmembrane transport"/>
    <property type="evidence" value="ECO:0007669"/>
    <property type="project" value="InterPro"/>
</dbReference>
<organism evidence="9 10">
    <name type="scientific">Sphaerochaeta globosa (strain ATCC BAA-1886 / DSM 22777 / Buddy)</name>
    <name type="common">Spirochaeta sp. (strain Buddy)</name>
    <dbReference type="NCBI Taxonomy" id="158189"/>
    <lineage>
        <taxon>Bacteria</taxon>
        <taxon>Pseudomonadati</taxon>
        <taxon>Spirochaetota</taxon>
        <taxon>Spirochaetia</taxon>
        <taxon>Spirochaetales</taxon>
        <taxon>Sphaerochaetaceae</taxon>
        <taxon>Sphaerochaeta</taxon>
    </lineage>
</organism>
<dbReference type="GO" id="GO:0005886">
    <property type="term" value="C:plasma membrane"/>
    <property type="evidence" value="ECO:0007669"/>
    <property type="project" value="UniProtKB-SubCell"/>
</dbReference>